<dbReference type="InterPro" id="IPR001810">
    <property type="entry name" value="F-box_dom"/>
</dbReference>
<evidence type="ECO:0000313" key="3">
    <source>
        <dbReference type="Proteomes" id="UP001432027"/>
    </source>
</evidence>
<name>A0AAV5TSC5_9BILA</name>
<dbReference type="SUPFAM" id="SSF81383">
    <property type="entry name" value="F-box domain"/>
    <property type="match status" value="1"/>
</dbReference>
<dbReference type="InterPro" id="IPR036047">
    <property type="entry name" value="F-box-like_dom_sf"/>
</dbReference>
<dbReference type="Proteomes" id="UP001432027">
    <property type="component" value="Unassembled WGS sequence"/>
</dbReference>
<dbReference type="AlphaFoldDB" id="A0AAV5TSC5"/>
<protein>
    <recommendedName>
        <fullName evidence="1">F-box domain-containing protein</fullName>
    </recommendedName>
</protein>
<proteinExistence type="predicted"/>
<reference evidence="2" key="1">
    <citation type="submission" date="2023-10" db="EMBL/GenBank/DDBJ databases">
        <title>Genome assembly of Pristionchus species.</title>
        <authorList>
            <person name="Yoshida K."/>
            <person name="Sommer R.J."/>
        </authorList>
    </citation>
    <scope>NUCLEOTIDE SEQUENCE</scope>
    <source>
        <strain evidence="2">RS0144</strain>
    </source>
</reference>
<keyword evidence="3" id="KW-1185">Reference proteome</keyword>
<dbReference type="EMBL" id="BTSX01000004">
    <property type="protein sequence ID" value="GMS97393.1"/>
    <property type="molecule type" value="Genomic_DNA"/>
</dbReference>
<feature type="non-terminal residue" evidence="2">
    <location>
        <position position="1"/>
    </location>
</feature>
<dbReference type="Pfam" id="PF00646">
    <property type="entry name" value="F-box"/>
    <property type="match status" value="1"/>
</dbReference>
<organism evidence="2 3">
    <name type="scientific">Pristionchus entomophagus</name>
    <dbReference type="NCBI Taxonomy" id="358040"/>
    <lineage>
        <taxon>Eukaryota</taxon>
        <taxon>Metazoa</taxon>
        <taxon>Ecdysozoa</taxon>
        <taxon>Nematoda</taxon>
        <taxon>Chromadorea</taxon>
        <taxon>Rhabditida</taxon>
        <taxon>Rhabditina</taxon>
        <taxon>Diplogasteromorpha</taxon>
        <taxon>Diplogasteroidea</taxon>
        <taxon>Neodiplogasteridae</taxon>
        <taxon>Pristionchus</taxon>
    </lineage>
</organism>
<evidence type="ECO:0000259" key="1">
    <source>
        <dbReference type="PROSITE" id="PS50181"/>
    </source>
</evidence>
<feature type="domain" description="F-box" evidence="1">
    <location>
        <begin position="44"/>
        <end position="90"/>
    </location>
</feature>
<accession>A0AAV5TSC5</accession>
<sequence>SGMSQDPGEELVEGLDKMEEVLSLDQFDPPNEAGSEIGKELRDYFNLLGLPIELISHSFSFLSMEDRLRAAGVNKRLKGIELASKYYVERVLIEEAEEIPKEIKEWMMMMRNAVDGDDGDDNEEDLDFYDVKISQRITFHKGKSYSSDCIRRIAQNASIKILEIQLYGSEEFHRDIFNLIKEFDGIKYLEVGIKGKDKEMLREMMVDSYLLGLTKSCKFLYLNVSESVSEKVTPDALHQLCKDMTDGSTNFCNLAINSLRKDRCIELLKLVGIIYRDDTFFSSKEIEVYERRAPDDSVRSYSIIDGAIEFMINCDIFECAYGGFIICLHKTRDSLKEVRNREGYFRIDISPE</sequence>
<evidence type="ECO:0000313" key="2">
    <source>
        <dbReference type="EMBL" id="GMS97393.1"/>
    </source>
</evidence>
<comment type="caution">
    <text evidence="2">The sequence shown here is derived from an EMBL/GenBank/DDBJ whole genome shotgun (WGS) entry which is preliminary data.</text>
</comment>
<gene>
    <name evidence="2" type="ORF">PENTCL1PPCAC_19568</name>
</gene>
<dbReference type="PROSITE" id="PS50181">
    <property type="entry name" value="FBOX"/>
    <property type="match status" value="1"/>
</dbReference>